<evidence type="ECO:0000256" key="7">
    <source>
        <dbReference type="SAM" id="MobiDB-lite"/>
    </source>
</evidence>
<keyword evidence="6 8" id="KW-0472">Membrane</keyword>
<feature type="region of interest" description="Disordered" evidence="7">
    <location>
        <begin position="37"/>
        <end position="59"/>
    </location>
</feature>
<feature type="chain" id="PRO_5046725463" evidence="9">
    <location>
        <begin position="28"/>
        <end position="931"/>
    </location>
</feature>
<evidence type="ECO:0000256" key="2">
    <source>
        <dbReference type="ARBA" id="ARBA00022553"/>
    </source>
</evidence>
<evidence type="ECO:0000256" key="8">
    <source>
        <dbReference type="SAM" id="Phobius"/>
    </source>
</evidence>
<feature type="transmembrane region" description="Helical" evidence="8">
    <location>
        <begin position="365"/>
        <end position="386"/>
    </location>
</feature>
<dbReference type="Pfam" id="PF25987">
    <property type="entry name" value="PRRT3"/>
    <property type="match status" value="1"/>
</dbReference>
<feature type="compositionally biased region" description="Low complexity" evidence="7">
    <location>
        <begin position="814"/>
        <end position="832"/>
    </location>
</feature>
<feature type="compositionally biased region" description="Polar residues" evidence="7">
    <location>
        <begin position="98"/>
        <end position="112"/>
    </location>
</feature>
<keyword evidence="11" id="KW-1185">Reference proteome</keyword>
<dbReference type="PANTHER" id="PTHR35578">
    <property type="entry name" value="PROLINE-RICH TRANSMEMBRANE PROTEIN 4-RELATED"/>
    <property type="match status" value="1"/>
</dbReference>
<dbReference type="InterPro" id="IPR052836">
    <property type="entry name" value="PRRT_domain-containing"/>
</dbReference>
<feature type="region of interest" description="Disordered" evidence="7">
    <location>
        <begin position="884"/>
        <end position="903"/>
    </location>
</feature>
<proteinExistence type="predicted"/>
<feature type="transmembrane region" description="Helical" evidence="8">
    <location>
        <begin position="439"/>
        <end position="459"/>
    </location>
</feature>
<dbReference type="GeneID" id="110084429"/>
<evidence type="ECO:0000259" key="10">
    <source>
        <dbReference type="Pfam" id="PF25987"/>
    </source>
</evidence>
<accession>A0ABM5GLC7</accession>
<feature type="transmembrane region" description="Helical" evidence="8">
    <location>
        <begin position="498"/>
        <end position="524"/>
    </location>
</feature>
<feature type="domain" description="Proline-rich transmembrane protein 3/4" evidence="10">
    <location>
        <begin position="348"/>
        <end position="639"/>
    </location>
</feature>
<feature type="region of interest" description="Disordered" evidence="7">
    <location>
        <begin position="86"/>
        <end position="176"/>
    </location>
</feature>
<gene>
    <name evidence="12" type="primary">PRRT4</name>
</gene>
<dbReference type="PANTHER" id="PTHR35578:SF6">
    <property type="entry name" value="PROLINE-RICH TRANSMEMBRANE PROTEIN 4"/>
    <property type="match status" value="1"/>
</dbReference>
<name>A0ABM5GLC7_9SAUR</name>
<organism evidence="11 12">
    <name type="scientific">Pogona vitticeps</name>
    <name type="common">central bearded dragon</name>
    <dbReference type="NCBI Taxonomy" id="103695"/>
    <lineage>
        <taxon>Eukaryota</taxon>
        <taxon>Metazoa</taxon>
        <taxon>Chordata</taxon>
        <taxon>Craniata</taxon>
        <taxon>Vertebrata</taxon>
        <taxon>Euteleostomi</taxon>
        <taxon>Lepidosauria</taxon>
        <taxon>Squamata</taxon>
        <taxon>Bifurcata</taxon>
        <taxon>Unidentata</taxon>
        <taxon>Episquamata</taxon>
        <taxon>Toxicofera</taxon>
        <taxon>Iguania</taxon>
        <taxon>Acrodonta</taxon>
        <taxon>Agamidae</taxon>
        <taxon>Amphibolurinae</taxon>
        <taxon>Pogona</taxon>
    </lineage>
</organism>
<feature type="region of interest" description="Disordered" evidence="7">
    <location>
        <begin position="798"/>
        <end position="878"/>
    </location>
</feature>
<feature type="transmembrane region" description="Helical" evidence="8">
    <location>
        <begin position="564"/>
        <end position="583"/>
    </location>
</feature>
<comment type="subcellular location">
    <subcellularLocation>
        <location evidence="1">Membrane</location>
        <topology evidence="1">Multi-pass membrane protein</topology>
    </subcellularLocation>
</comment>
<evidence type="ECO:0000313" key="11">
    <source>
        <dbReference type="Proteomes" id="UP001652642"/>
    </source>
</evidence>
<dbReference type="RefSeq" id="XP_072858445.1">
    <property type="nucleotide sequence ID" value="XM_073002344.1"/>
</dbReference>
<protein>
    <submittedName>
        <fullName evidence="12">Proline-rich transmembrane protein 4</fullName>
    </submittedName>
</protein>
<feature type="region of interest" description="Disordered" evidence="7">
    <location>
        <begin position="254"/>
        <end position="280"/>
    </location>
</feature>
<dbReference type="Proteomes" id="UP001652642">
    <property type="component" value="Chromosome 5"/>
</dbReference>
<feature type="compositionally biased region" description="Low complexity" evidence="7">
    <location>
        <begin position="702"/>
        <end position="717"/>
    </location>
</feature>
<feature type="transmembrane region" description="Helical" evidence="8">
    <location>
        <begin position="398"/>
        <end position="419"/>
    </location>
</feature>
<evidence type="ECO:0000256" key="9">
    <source>
        <dbReference type="SAM" id="SignalP"/>
    </source>
</evidence>
<evidence type="ECO:0000256" key="6">
    <source>
        <dbReference type="ARBA" id="ARBA00023136"/>
    </source>
</evidence>
<evidence type="ECO:0000256" key="1">
    <source>
        <dbReference type="ARBA" id="ARBA00004141"/>
    </source>
</evidence>
<feature type="region of interest" description="Disordered" evidence="7">
    <location>
        <begin position="702"/>
        <end position="732"/>
    </location>
</feature>
<reference evidence="12" key="1">
    <citation type="submission" date="2025-08" db="UniProtKB">
        <authorList>
            <consortium name="RefSeq"/>
        </authorList>
    </citation>
    <scope>IDENTIFICATION</scope>
</reference>
<feature type="compositionally biased region" description="Low complexity" evidence="7">
    <location>
        <begin position="256"/>
        <end position="265"/>
    </location>
</feature>
<feature type="signal peptide" evidence="9">
    <location>
        <begin position="1"/>
        <end position="27"/>
    </location>
</feature>
<evidence type="ECO:0000256" key="5">
    <source>
        <dbReference type="ARBA" id="ARBA00022989"/>
    </source>
</evidence>
<keyword evidence="3 8" id="KW-0812">Transmembrane</keyword>
<evidence type="ECO:0000256" key="3">
    <source>
        <dbReference type="ARBA" id="ARBA00022692"/>
    </source>
</evidence>
<sequence length="931" mass="96818">MSSRWPRTSRPMWTAVLLLCLPRLGLGMPLHALQSLSPARNESAHGPQPPSPSGALPVTPTVLATSSEAPALSLNLGLNFKIKVRSQGKSRPGEGTAGATSTRPAVPTQSQAPGGGARFWAEALGGSGWPGPGPAAADELPSEPGGWAWDGSSARSTRLDPWAPAPTPQHPFSLWPRRAEKGPVVPAVPSQEEGESKELEFKIDIDLTAGLGKEGALAPNGSSSSSPGRQYPLLPGLRVGIKEITSKLGLFGSTLPPETWEPPEWNATGSSWQEEGDSHPTPVWVSGPGLESSSLSASPGSEGAFVALPGCLPGARPEDCGSPRPELDSPPLSSLLLPSLPLFVPLHSDWNTAQADWGLAWEAHIFGAGALFALLALLSLLGLLALPCRCPPGGGGRLLALLHLLLLGAGGARAGLLFGEAWGQLERFPDVAVRLMHDLALPCLTSAFAVAFLLLSLRSRLQRSARTGSRPACLLALLVVLHFSVAAGAVLAADLLSLFPFVLLASRGVFALLAAGLSSSFLIFSCLARAEEAAQVYDLKSAPPPAGRWPFAEAREWQRAARTALPAACFGLLSAALQTYAILHALGFGLSQDLFGPWPWWALQLACRLCEAGMGLPLACLGLYPLLCPPCGHEGWGRCCGRLLCLSPDHRAAGAAVKTQILPNNHFQQWGLSQHEKLVVCDTITRSESDYLPLYALPAGDPSGARAPASPRAPAAEDAGDPTADFRPPSPIDLRRSIDEALCSEGLFQEGSALYASSTFSFSLTREPPSSSSSSSSSSLGSHLSRTASCAELVPARSSLAAGEASPETSAPNTTLSSPGPWPGSSGATSPSKQSTGACSLVLCSPSRSPSPGGSPPPVPAACGSPPRSPPPPGRQYWVLTPVSQESLASVGRPPPPPAPQGTDAALLQEQFLDVCRQIDTLSVSSDTIDL</sequence>
<dbReference type="InterPro" id="IPR059081">
    <property type="entry name" value="PRRT3-4"/>
</dbReference>
<evidence type="ECO:0000256" key="4">
    <source>
        <dbReference type="ARBA" id="ARBA00022729"/>
    </source>
</evidence>
<keyword evidence="4 9" id="KW-0732">Signal</keyword>
<evidence type="ECO:0000313" key="12">
    <source>
        <dbReference type="RefSeq" id="XP_072858445.1"/>
    </source>
</evidence>
<feature type="transmembrane region" description="Helical" evidence="8">
    <location>
        <begin position="471"/>
        <end position="492"/>
    </location>
</feature>
<keyword evidence="2" id="KW-0597">Phosphoprotein</keyword>
<keyword evidence="5 8" id="KW-1133">Transmembrane helix</keyword>